<evidence type="ECO:0000256" key="2">
    <source>
        <dbReference type="ARBA" id="ARBA00022679"/>
    </source>
</evidence>
<comment type="caution">
    <text evidence="9">The sequence shown here is derived from an EMBL/GenBank/DDBJ whole genome shotgun (WGS) entry which is preliminary data.</text>
</comment>
<organism evidence="9 10">
    <name type="scientific">Agreia bicolorata</name>
    <dbReference type="NCBI Taxonomy" id="110935"/>
    <lineage>
        <taxon>Bacteria</taxon>
        <taxon>Bacillati</taxon>
        <taxon>Actinomycetota</taxon>
        <taxon>Actinomycetes</taxon>
        <taxon>Micrococcales</taxon>
        <taxon>Microbacteriaceae</taxon>
        <taxon>Agreia</taxon>
    </lineage>
</organism>
<evidence type="ECO:0000256" key="4">
    <source>
        <dbReference type="ARBA" id="ARBA00022984"/>
    </source>
</evidence>
<dbReference type="InterPro" id="IPR022029">
    <property type="entry name" value="YoaR-like_PG-bd"/>
</dbReference>
<evidence type="ECO:0000259" key="8">
    <source>
        <dbReference type="PROSITE" id="PS52029"/>
    </source>
</evidence>
<dbReference type="PANTHER" id="PTHR30582">
    <property type="entry name" value="L,D-TRANSPEPTIDASE"/>
    <property type="match status" value="1"/>
</dbReference>
<protein>
    <recommendedName>
        <fullName evidence="8">L,D-TPase catalytic domain-containing protein</fullName>
    </recommendedName>
</protein>
<keyword evidence="7" id="KW-0812">Transmembrane</keyword>
<keyword evidence="7" id="KW-0472">Membrane</keyword>
<dbReference type="InterPro" id="IPR038063">
    <property type="entry name" value="Transpep_catalytic_dom"/>
</dbReference>
<feature type="transmembrane region" description="Helical" evidence="7">
    <location>
        <begin position="26"/>
        <end position="50"/>
    </location>
</feature>
<evidence type="ECO:0000313" key="9">
    <source>
        <dbReference type="EMBL" id="KJC63726.1"/>
    </source>
</evidence>
<name>A0ABR5CDT6_9MICO</name>
<keyword evidence="5 6" id="KW-0961">Cell wall biogenesis/degradation</keyword>
<feature type="active site" description="Nucleophile" evidence="6">
    <location>
        <position position="465"/>
    </location>
</feature>
<accession>A0ABR5CDT6</accession>
<dbReference type="Pfam" id="PF12229">
    <property type="entry name" value="PG_binding_4"/>
    <property type="match status" value="1"/>
</dbReference>
<keyword evidence="2" id="KW-0808">Transferase</keyword>
<evidence type="ECO:0000256" key="7">
    <source>
        <dbReference type="SAM" id="Phobius"/>
    </source>
</evidence>
<evidence type="ECO:0000256" key="3">
    <source>
        <dbReference type="ARBA" id="ARBA00022960"/>
    </source>
</evidence>
<keyword evidence="3 6" id="KW-0133">Cell shape</keyword>
<dbReference type="SUPFAM" id="SSF141523">
    <property type="entry name" value="L,D-transpeptidase catalytic domain-like"/>
    <property type="match status" value="1"/>
</dbReference>
<keyword evidence="4 6" id="KW-0573">Peptidoglycan synthesis</keyword>
<comment type="pathway">
    <text evidence="1 6">Cell wall biogenesis; peptidoglycan biosynthesis.</text>
</comment>
<dbReference type="Proteomes" id="UP000032503">
    <property type="component" value="Unassembled WGS sequence"/>
</dbReference>
<keyword evidence="7" id="KW-1133">Transmembrane helix</keyword>
<dbReference type="PROSITE" id="PS52029">
    <property type="entry name" value="LD_TPASE"/>
    <property type="match status" value="1"/>
</dbReference>
<dbReference type="Gene3D" id="2.40.440.10">
    <property type="entry name" value="L,D-transpeptidase catalytic domain-like"/>
    <property type="match status" value="1"/>
</dbReference>
<dbReference type="Pfam" id="PF03734">
    <property type="entry name" value="YkuD"/>
    <property type="match status" value="1"/>
</dbReference>
<dbReference type="EMBL" id="JYFC01000006">
    <property type="protein sequence ID" value="KJC63726.1"/>
    <property type="molecule type" value="Genomic_DNA"/>
</dbReference>
<gene>
    <name evidence="9" type="ORF">TZ00_13895</name>
</gene>
<proteinExistence type="predicted"/>
<evidence type="ECO:0000256" key="6">
    <source>
        <dbReference type="PROSITE-ProRule" id="PRU01373"/>
    </source>
</evidence>
<dbReference type="CDD" id="cd16913">
    <property type="entry name" value="YkuD_like"/>
    <property type="match status" value="1"/>
</dbReference>
<dbReference type="InterPro" id="IPR005490">
    <property type="entry name" value="LD_TPept_cat_dom"/>
</dbReference>
<sequence>MSEASAAPQTTRWVLPEPTKKKKRHLGLWIGIPAVVAVVSLVAASLVLIAPGTTAAGVNVGGMTVGAASDAVSQRLANTTLVITGLDGDTVKRGAQPGASVVNAPKEGAATELKGADLGASVDAQALAEKAHSQNPLWNVTAWNAKTAVTPTVELDEKTATAALRKVAPRLFVDPVNATMAFDAATASYVVTPAVDGTGVDLDSVRAALQDALVSGKSSVEVAATPTVVPASASTEAVTATATELNTILDSAGFYVGQERTVPIDRTVVASWITLSTNDDGTYSYTANKAAIQKIVDTLPAAVNRDAVNGVEITDTEGTTLDTISAGADGRALGDTSGVAAAYATQLAAGDPAFVLPVTVTPAQITKTSRNIVVNLSEQREYLFENGQVIDSFLISSGVPGHDSHTGSFRITAKLTSQNMGNPDLTQAPNYYTQNVPDVMYYNGDEALHGAYWHNNFGNVMSHGCINMPLDKAANVFDWAPMGTEVTVTY</sequence>
<reference evidence="9 10" key="1">
    <citation type="journal article" date="2001" name="Int. J. Syst. Evol. Microbiol.">
        <title>Agreia bicolorata gen. nov., sp. nov., to accommodate actinobacteria isolated from narrow reed grass infected by the nematode Heteroanguina graminophila.</title>
        <authorList>
            <person name="Evtushenko L.I."/>
            <person name="Dorofeeva L.V."/>
            <person name="Dobrovolskaya T.G."/>
            <person name="Streshinskaya G.M."/>
            <person name="Subbotin S.A."/>
            <person name="Tiedje J.M."/>
        </authorList>
    </citation>
    <scope>NUCLEOTIDE SEQUENCE [LARGE SCALE GENOMIC DNA]</scope>
    <source>
        <strain evidence="9 10">VKM Ac-1804</strain>
    </source>
</reference>
<dbReference type="InterPro" id="IPR050979">
    <property type="entry name" value="LD-transpeptidase"/>
</dbReference>
<evidence type="ECO:0000256" key="5">
    <source>
        <dbReference type="ARBA" id="ARBA00023316"/>
    </source>
</evidence>
<feature type="domain" description="L,D-TPase catalytic" evidence="8">
    <location>
        <begin position="370"/>
        <end position="489"/>
    </location>
</feature>
<evidence type="ECO:0000256" key="1">
    <source>
        <dbReference type="ARBA" id="ARBA00004752"/>
    </source>
</evidence>
<evidence type="ECO:0000313" key="10">
    <source>
        <dbReference type="Proteomes" id="UP000032503"/>
    </source>
</evidence>
<feature type="active site" description="Proton donor/acceptor" evidence="6">
    <location>
        <position position="449"/>
    </location>
</feature>
<keyword evidence="10" id="KW-1185">Reference proteome</keyword>
<dbReference type="PANTHER" id="PTHR30582:SF2">
    <property type="entry name" value="L,D-TRANSPEPTIDASE YCIB-RELATED"/>
    <property type="match status" value="1"/>
</dbReference>